<dbReference type="GeneID" id="8854243"/>
<evidence type="ECO:0000313" key="2">
    <source>
        <dbReference type="EMBL" id="EFC40087.1"/>
    </source>
</evidence>
<dbReference type="InterPro" id="IPR016040">
    <property type="entry name" value="NAD(P)-bd_dom"/>
</dbReference>
<gene>
    <name evidence="2" type="ORF">NAEGRDRAFT_72176</name>
</gene>
<reference evidence="2 3" key="1">
    <citation type="journal article" date="2010" name="Cell">
        <title>The genome of Naegleria gruberi illuminates early eukaryotic versatility.</title>
        <authorList>
            <person name="Fritz-Laylin L.K."/>
            <person name="Prochnik S.E."/>
            <person name="Ginger M.L."/>
            <person name="Dacks J.B."/>
            <person name="Carpenter M.L."/>
            <person name="Field M.C."/>
            <person name="Kuo A."/>
            <person name="Paredez A."/>
            <person name="Chapman J."/>
            <person name="Pham J."/>
            <person name="Shu S."/>
            <person name="Neupane R."/>
            <person name="Cipriano M."/>
            <person name="Mancuso J."/>
            <person name="Tu H."/>
            <person name="Salamov A."/>
            <person name="Lindquist E."/>
            <person name="Shapiro H."/>
            <person name="Lucas S."/>
            <person name="Grigoriev I.V."/>
            <person name="Cande W.Z."/>
            <person name="Fulton C."/>
            <person name="Rokhsar D.S."/>
            <person name="Dawson S.C."/>
        </authorList>
    </citation>
    <scope>NUCLEOTIDE SEQUENCE [LARGE SCALE GENOMIC DNA]</scope>
    <source>
        <strain evidence="2 3">NEG-M</strain>
    </source>
</reference>
<sequence length="347" mass="38728">MQSFKRLVSGNKSLLSKNLLTSQQKFYSTATTSVRHVKPTVTIFGGNGFLGQEVVKRIAPQCDRVIVACRGNNEFEPVAKRIGDNITVVYSDVTDKDSVDRAIYGSDVVINLTGILYESDNTFVEIYIDGPSNISHSAHTNGADQMINVTFLNSELDSPSWWSDTNFRSEDIVYGNFPNSTNVKPSIMFDRKGNYSSGAYINRIRRTPLKFFPVIPTPFSGAKLQPVFVEDVVEALEKTIFSKVEETKGKNLYLAGPEVMTFGQIISKTFSRPAIPTPYPVFDFILGCTQMLPNPTVTRDQFNILRQHGGDLTLQGVLDRLGEPSYKKTVMTFEDLDIKPKSLTSQF</sequence>
<protein>
    <submittedName>
        <fullName evidence="2">Predicted protein</fullName>
    </submittedName>
</protein>
<dbReference type="OMA" id="NTFVEIY"/>
<dbReference type="VEuPathDB" id="AmoebaDB:NAEGRDRAFT_72176"/>
<dbReference type="PANTHER" id="PTHR12126:SF11">
    <property type="entry name" value="NADH DEHYDROGENASE [UBIQUINONE] 1 ALPHA SUBCOMPLEX SUBUNIT 9, MITOCHONDRIAL"/>
    <property type="match status" value="1"/>
</dbReference>
<dbReference type="STRING" id="5762.D2VT52"/>
<accession>D2VT52</accession>
<dbReference type="SUPFAM" id="SSF51735">
    <property type="entry name" value="NAD(P)-binding Rossmann-fold domains"/>
    <property type="match status" value="1"/>
</dbReference>
<organism evidence="3">
    <name type="scientific">Naegleria gruberi</name>
    <name type="common">Amoeba</name>
    <dbReference type="NCBI Taxonomy" id="5762"/>
    <lineage>
        <taxon>Eukaryota</taxon>
        <taxon>Discoba</taxon>
        <taxon>Heterolobosea</taxon>
        <taxon>Tetramitia</taxon>
        <taxon>Eutetramitia</taxon>
        <taxon>Vahlkampfiidae</taxon>
        <taxon>Naegleria</taxon>
    </lineage>
</organism>
<dbReference type="InterPro" id="IPR051207">
    <property type="entry name" value="ComplexI_NDUFA9_subunit"/>
</dbReference>
<dbReference type="Proteomes" id="UP000006671">
    <property type="component" value="Unassembled WGS sequence"/>
</dbReference>
<dbReference type="GO" id="GO:0044877">
    <property type="term" value="F:protein-containing complex binding"/>
    <property type="evidence" value="ECO:0007669"/>
    <property type="project" value="TreeGrafter"/>
</dbReference>
<dbReference type="Pfam" id="PF13460">
    <property type="entry name" value="NAD_binding_10"/>
    <property type="match status" value="1"/>
</dbReference>
<dbReference type="InterPro" id="IPR036291">
    <property type="entry name" value="NAD(P)-bd_dom_sf"/>
</dbReference>
<proteinExistence type="predicted"/>
<name>D2VT52_NAEGR</name>
<feature type="domain" description="NAD(P)-binding" evidence="1">
    <location>
        <begin position="45"/>
        <end position="168"/>
    </location>
</feature>
<dbReference type="EMBL" id="GG738895">
    <property type="protein sequence ID" value="EFC40087.1"/>
    <property type="molecule type" value="Genomic_DNA"/>
</dbReference>
<dbReference type="RefSeq" id="XP_002672831.1">
    <property type="nucleotide sequence ID" value="XM_002672785.1"/>
</dbReference>
<dbReference type="PANTHER" id="PTHR12126">
    <property type="entry name" value="NADH-UBIQUINONE OXIDOREDUCTASE 39 KDA SUBUNIT-RELATED"/>
    <property type="match status" value="1"/>
</dbReference>
<dbReference type="AlphaFoldDB" id="D2VT52"/>
<dbReference type="OrthoDB" id="275457at2759"/>
<keyword evidence="3" id="KW-1185">Reference proteome</keyword>
<evidence type="ECO:0000259" key="1">
    <source>
        <dbReference type="Pfam" id="PF13460"/>
    </source>
</evidence>
<dbReference type="KEGG" id="ngr:NAEGRDRAFT_72176"/>
<dbReference type="eggNOG" id="KOG2865">
    <property type="taxonomic scope" value="Eukaryota"/>
</dbReference>
<evidence type="ECO:0000313" key="3">
    <source>
        <dbReference type="Proteomes" id="UP000006671"/>
    </source>
</evidence>
<dbReference type="InParanoid" id="D2VT52"/>
<dbReference type="Gene3D" id="3.40.50.720">
    <property type="entry name" value="NAD(P)-binding Rossmann-like Domain"/>
    <property type="match status" value="1"/>
</dbReference>